<evidence type="ECO:0000256" key="2">
    <source>
        <dbReference type="SAM" id="Phobius"/>
    </source>
</evidence>
<keyword evidence="2" id="KW-0812">Transmembrane</keyword>
<evidence type="ECO:0000313" key="4">
    <source>
        <dbReference type="Proteomes" id="UP000293764"/>
    </source>
</evidence>
<feature type="transmembrane region" description="Helical" evidence="2">
    <location>
        <begin position="73"/>
        <end position="94"/>
    </location>
</feature>
<dbReference type="EMBL" id="SDWW01000047">
    <property type="protein sequence ID" value="RYV49928.1"/>
    <property type="molecule type" value="Genomic_DNA"/>
</dbReference>
<keyword evidence="2" id="KW-1133">Transmembrane helix</keyword>
<feature type="region of interest" description="Disordered" evidence="1">
    <location>
        <begin position="254"/>
        <end position="282"/>
    </location>
</feature>
<feature type="compositionally biased region" description="Pro residues" evidence="1">
    <location>
        <begin position="257"/>
        <end position="266"/>
    </location>
</feature>
<dbReference type="OrthoDB" id="5244605at2"/>
<keyword evidence="2" id="KW-0472">Membrane</keyword>
<dbReference type="AlphaFoldDB" id="A0A4Q5MWF9"/>
<comment type="caution">
    <text evidence="3">The sequence shown here is derived from an EMBL/GenBank/DDBJ whole genome shotgun (WGS) entry which is preliminary data.</text>
</comment>
<gene>
    <name evidence="3" type="ORF">EUA98_16300</name>
</gene>
<sequence length="282" mass="29153">MAALRRKKPGRDVAPPPAPAPEPHPRHTPVIDAALEKAVTIPSATIHAHVQALRRRNPYASPAQIIGLLEREYLLVIAGAGGAVGAAAAAPAIGTGVAMALTVSDVATFFASSAAFSLAVASVHGIEVQDTGRRRALLLATIVGETSIVVSADVELTSGAFARAMLTRMPTSTIARVNRALTQRMIRRQAARQSALAFGRLAPFGIGAVIGITGARALGRTVISGARRAFGPAPDHFPRLVEVIETGDVPRVIPASALPPYPPDGNPHPDAGPGWAGNGLRH</sequence>
<keyword evidence="4" id="KW-1185">Reference proteome</keyword>
<organism evidence="3 4">
    <name type="scientific">Pengzhenrongella frigida</name>
    <dbReference type="NCBI Taxonomy" id="1259133"/>
    <lineage>
        <taxon>Bacteria</taxon>
        <taxon>Bacillati</taxon>
        <taxon>Actinomycetota</taxon>
        <taxon>Actinomycetes</taxon>
        <taxon>Micrococcales</taxon>
        <taxon>Pengzhenrongella</taxon>
    </lineage>
</organism>
<name>A0A4Q5MWF9_9MICO</name>
<accession>A0A4Q5MWF9</accession>
<feature type="transmembrane region" description="Helical" evidence="2">
    <location>
        <begin position="106"/>
        <end position="126"/>
    </location>
</feature>
<evidence type="ECO:0000256" key="1">
    <source>
        <dbReference type="SAM" id="MobiDB-lite"/>
    </source>
</evidence>
<reference evidence="3 4" key="1">
    <citation type="submission" date="2019-01" db="EMBL/GenBank/DDBJ databases">
        <title>Novel species of Cellulomonas.</title>
        <authorList>
            <person name="Liu Q."/>
            <person name="Xin Y.-H."/>
        </authorList>
    </citation>
    <scope>NUCLEOTIDE SEQUENCE [LARGE SCALE GENOMIC DNA]</scope>
    <source>
        <strain evidence="3 4">HLT2-17</strain>
    </source>
</reference>
<proteinExistence type="predicted"/>
<protein>
    <submittedName>
        <fullName evidence="3">Uncharacterized protein</fullName>
    </submittedName>
</protein>
<dbReference type="RefSeq" id="WP_130103753.1">
    <property type="nucleotide sequence ID" value="NZ_SDWW01000047.1"/>
</dbReference>
<feature type="region of interest" description="Disordered" evidence="1">
    <location>
        <begin position="1"/>
        <end position="28"/>
    </location>
</feature>
<dbReference type="Proteomes" id="UP000293764">
    <property type="component" value="Unassembled WGS sequence"/>
</dbReference>
<evidence type="ECO:0000313" key="3">
    <source>
        <dbReference type="EMBL" id="RYV49928.1"/>
    </source>
</evidence>